<evidence type="ECO:0000256" key="5">
    <source>
        <dbReference type="SAM" id="Phobius"/>
    </source>
</evidence>
<dbReference type="Pfam" id="PF07291">
    <property type="entry name" value="MauE"/>
    <property type="match status" value="1"/>
</dbReference>
<dbReference type="EMBL" id="SODV01000001">
    <property type="protein sequence ID" value="TDW99818.1"/>
    <property type="molecule type" value="Genomic_DNA"/>
</dbReference>
<evidence type="ECO:0000313" key="7">
    <source>
        <dbReference type="EMBL" id="TDW99818.1"/>
    </source>
</evidence>
<dbReference type="Proteomes" id="UP000294498">
    <property type="component" value="Unassembled WGS sequence"/>
</dbReference>
<feature type="transmembrane region" description="Helical" evidence="5">
    <location>
        <begin position="73"/>
        <end position="94"/>
    </location>
</feature>
<evidence type="ECO:0000313" key="8">
    <source>
        <dbReference type="Proteomes" id="UP000294498"/>
    </source>
</evidence>
<evidence type="ECO:0000256" key="2">
    <source>
        <dbReference type="ARBA" id="ARBA00022692"/>
    </source>
</evidence>
<keyword evidence="8" id="KW-1185">Reference proteome</keyword>
<dbReference type="RefSeq" id="WP_133990840.1">
    <property type="nucleotide sequence ID" value="NZ_SODV01000001.1"/>
</dbReference>
<feature type="transmembrane region" description="Helical" evidence="5">
    <location>
        <begin position="114"/>
        <end position="133"/>
    </location>
</feature>
<feature type="domain" description="Methylamine utilisation protein MauE" evidence="6">
    <location>
        <begin position="4"/>
        <end position="130"/>
    </location>
</feature>
<feature type="transmembrane region" description="Helical" evidence="5">
    <location>
        <begin position="45"/>
        <end position="66"/>
    </location>
</feature>
<reference evidence="7 8" key="1">
    <citation type="submission" date="2019-03" db="EMBL/GenBank/DDBJ databases">
        <title>Genomic Encyclopedia of Type Strains, Phase IV (KMG-IV): sequencing the most valuable type-strain genomes for metagenomic binning, comparative biology and taxonomic classification.</title>
        <authorList>
            <person name="Goeker M."/>
        </authorList>
    </citation>
    <scope>NUCLEOTIDE SEQUENCE [LARGE SCALE GENOMIC DNA]</scope>
    <source>
        <strain evidence="7 8">DSM 100059</strain>
    </source>
</reference>
<dbReference type="GO" id="GO:0030416">
    <property type="term" value="P:methylamine metabolic process"/>
    <property type="evidence" value="ECO:0007669"/>
    <property type="project" value="InterPro"/>
</dbReference>
<dbReference type="AlphaFoldDB" id="A0A4R8DPM1"/>
<proteinExistence type="predicted"/>
<name>A0A4R8DPM1_9BACT</name>
<comment type="subcellular location">
    <subcellularLocation>
        <location evidence="1">Membrane</location>
        <topology evidence="1">Multi-pass membrane protein</topology>
    </subcellularLocation>
</comment>
<evidence type="ECO:0000256" key="4">
    <source>
        <dbReference type="ARBA" id="ARBA00023136"/>
    </source>
</evidence>
<dbReference type="GO" id="GO:0016020">
    <property type="term" value="C:membrane"/>
    <property type="evidence" value="ECO:0007669"/>
    <property type="project" value="UniProtKB-SubCell"/>
</dbReference>
<dbReference type="InterPro" id="IPR009908">
    <property type="entry name" value="Methylamine_util_MauE"/>
</dbReference>
<evidence type="ECO:0000259" key="6">
    <source>
        <dbReference type="Pfam" id="PF07291"/>
    </source>
</evidence>
<keyword evidence="3 5" id="KW-1133">Transmembrane helix</keyword>
<gene>
    <name evidence="7" type="ORF">EDB95_0830</name>
</gene>
<comment type="caution">
    <text evidence="7">The sequence shown here is derived from an EMBL/GenBank/DDBJ whole genome shotgun (WGS) entry which is preliminary data.</text>
</comment>
<protein>
    <recommendedName>
        <fullName evidence="6">Methylamine utilisation protein MauE domain-containing protein</fullName>
    </recommendedName>
</protein>
<sequence length="155" mass="17376">MKKHVLAEVFSCLLILLFVYTASSKLLDFSTFTVQLSHHVLLEHVFLLVAIGVVTSELLVSLLLLLPKTRRAGFWGSAILLAGFTIYLTVMVLTQQHLPCACGGVIRYMTWKQHILFNLMFLAFAVTGIALTINRGSRKPAEQSRHQNPFTKFSV</sequence>
<accession>A0A4R8DPM1</accession>
<evidence type="ECO:0000256" key="3">
    <source>
        <dbReference type="ARBA" id="ARBA00022989"/>
    </source>
</evidence>
<organism evidence="7 8">
    <name type="scientific">Dinghuibacter silviterrae</name>
    <dbReference type="NCBI Taxonomy" id="1539049"/>
    <lineage>
        <taxon>Bacteria</taxon>
        <taxon>Pseudomonadati</taxon>
        <taxon>Bacteroidota</taxon>
        <taxon>Chitinophagia</taxon>
        <taxon>Chitinophagales</taxon>
        <taxon>Chitinophagaceae</taxon>
        <taxon>Dinghuibacter</taxon>
    </lineage>
</organism>
<dbReference type="OrthoDB" id="680026at2"/>
<keyword evidence="4 5" id="KW-0472">Membrane</keyword>
<keyword evidence="2 5" id="KW-0812">Transmembrane</keyword>
<evidence type="ECO:0000256" key="1">
    <source>
        <dbReference type="ARBA" id="ARBA00004141"/>
    </source>
</evidence>